<reference evidence="10" key="1">
    <citation type="submission" date="2016-10" db="EMBL/GenBank/DDBJ databases">
        <authorList>
            <person name="Varghese N."/>
            <person name="Submissions S."/>
        </authorList>
    </citation>
    <scope>NUCLEOTIDE SEQUENCE [LARGE SCALE GENOMIC DNA]</scope>
    <source>
        <strain evidence="10">CECT 8338</strain>
    </source>
</reference>
<evidence type="ECO:0000256" key="7">
    <source>
        <dbReference type="PIRNR" id="PIRNR003107"/>
    </source>
</evidence>
<comment type="function">
    <text evidence="6 7">Plays a role in the regulation of phosphate uptake.</text>
</comment>
<dbReference type="InterPro" id="IPR038078">
    <property type="entry name" value="PhoU-like_sf"/>
</dbReference>
<dbReference type="PANTHER" id="PTHR42930">
    <property type="entry name" value="PHOSPHATE-SPECIFIC TRANSPORT SYSTEM ACCESSORY PROTEIN PHOU"/>
    <property type="match status" value="1"/>
</dbReference>
<evidence type="ECO:0000256" key="1">
    <source>
        <dbReference type="ARBA" id="ARBA00004496"/>
    </source>
</evidence>
<protein>
    <recommendedName>
        <fullName evidence="7">Phosphate-specific transport system accessory protein PhoU</fullName>
    </recommendedName>
</protein>
<dbReference type="InterPro" id="IPR026022">
    <property type="entry name" value="PhoU_dom"/>
</dbReference>
<dbReference type="RefSeq" id="WP_092388967.1">
    <property type="nucleotide sequence ID" value="NZ_LT629787.1"/>
</dbReference>
<keyword evidence="5 7" id="KW-0592">Phosphate transport</keyword>
<organism evidence="9 10">
    <name type="scientific">Halopseudomonas salegens</name>
    <dbReference type="NCBI Taxonomy" id="1434072"/>
    <lineage>
        <taxon>Bacteria</taxon>
        <taxon>Pseudomonadati</taxon>
        <taxon>Pseudomonadota</taxon>
        <taxon>Gammaproteobacteria</taxon>
        <taxon>Pseudomonadales</taxon>
        <taxon>Pseudomonadaceae</taxon>
        <taxon>Halopseudomonas</taxon>
    </lineage>
</organism>
<dbReference type="AlphaFoldDB" id="A0A1H2HRL4"/>
<evidence type="ECO:0000313" key="10">
    <source>
        <dbReference type="Proteomes" id="UP000243924"/>
    </source>
</evidence>
<dbReference type="Gene3D" id="1.20.58.220">
    <property type="entry name" value="Phosphate transport system protein phou homolog 2, domain 2"/>
    <property type="match status" value="2"/>
</dbReference>
<dbReference type="GO" id="GO:0005737">
    <property type="term" value="C:cytoplasm"/>
    <property type="evidence" value="ECO:0007669"/>
    <property type="project" value="UniProtKB-SubCell"/>
</dbReference>
<evidence type="ECO:0000256" key="3">
    <source>
        <dbReference type="ARBA" id="ARBA00022448"/>
    </source>
</evidence>
<proteinExistence type="inferred from homology"/>
<evidence type="ECO:0000256" key="6">
    <source>
        <dbReference type="ARBA" id="ARBA00056181"/>
    </source>
</evidence>
<dbReference type="GO" id="GO:0006817">
    <property type="term" value="P:phosphate ion transport"/>
    <property type="evidence" value="ECO:0007669"/>
    <property type="project" value="UniProtKB-KW"/>
</dbReference>
<keyword evidence="3 7" id="KW-0813">Transport</keyword>
<dbReference type="GO" id="GO:0045936">
    <property type="term" value="P:negative regulation of phosphate metabolic process"/>
    <property type="evidence" value="ECO:0007669"/>
    <property type="project" value="InterPro"/>
</dbReference>
<dbReference type="NCBIfam" id="TIGR02135">
    <property type="entry name" value="phoU_full"/>
    <property type="match status" value="1"/>
</dbReference>
<dbReference type="FunFam" id="1.20.58.220:FF:000002">
    <property type="entry name" value="Phosphate-specific transport system accessory protein PhoU"/>
    <property type="match status" value="1"/>
</dbReference>
<feature type="domain" description="PhoU" evidence="8">
    <location>
        <begin position="28"/>
        <end position="114"/>
    </location>
</feature>
<sequence>MNKETEGFSQHISQQFNAELEEVRTQMLEMGGLVEKQINDAVNALINGDGNLAEKVRDSDQAVNQMEVQIDEECMRILARRQPAASDLRLVMSINKIIVDLERIGDEASKVAKRALHLVDEGQSPRGYVECRHIGAHVRKMVQDSLDAFARLDSDLAFAVAREDKIVDQEYKTAMRELVTFMMEDPRSIGRVLNVLWVLRSLERVGDHARNIAEQVIYLVIGRDVRYKGLKSMEATIQEDQGEVGKS</sequence>
<keyword evidence="10" id="KW-1185">Reference proteome</keyword>
<dbReference type="SUPFAM" id="SSF109755">
    <property type="entry name" value="PhoU-like"/>
    <property type="match status" value="1"/>
</dbReference>
<gene>
    <name evidence="9" type="ORF">SAMN05216210_3253</name>
</gene>
<evidence type="ECO:0000256" key="4">
    <source>
        <dbReference type="ARBA" id="ARBA00022490"/>
    </source>
</evidence>
<dbReference type="Pfam" id="PF01895">
    <property type="entry name" value="PhoU"/>
    <property type="match status" value="2"/>
</dbReference>
<accession>A0A1H2HRL4</accession>
<evidence type="ECO:0000256" key="5">
    <source>
        <dbReference type="ARBA" id="ARBA00022592"/>
    </source>
</evidence>
<evidence type="ECO:0000313" key="9">
    <source>
        <dbReference type="EMBL" id="SDU34454.1"/>
    </source>
</evidence>
<dbReference type="STRING" id="1434072.SAMN05216210_3253"/>
<dbReference type="EMBL" id="LT629787">
    <property type="protein sequence ID" value="SDU34454.1"/>
    <property type="molecule type" value="Genomic_DNA"/>
</dbReference>
<keyword evidence="4 7" id="KW-0963">Cytoplasm</keyword>
<dbReference type="PIRSF" id="PIRSF003107">
    <property type="entry name" value="PhoU"/>
    <property type="match status" value="1"/>
</dbReference>
<dbReference type="FunFam" id="1.20.58.220:FF:000001">
    <property type="entry name" value="Phosphate-specific transport system accessory protein PhoU"/>
    <property type="match status" value="1"/>
</dbReference>
<evidence type="ECO:0000256" key="2">
    <source>
        <dbReference type="ARBA" id="ARBA00008107"/>
    </source>
</evidence>
<dbReference type="OrthoDB" id="9814256at2"/>
<evidence type="ECO:0000259" key="8">
    <source>
        <dbReference type="Pfam" id="PF01895"/>
    </source>
</evidence>
<name>A0A1H2HRL4_9GAMM</name>
<comment type="subcellular location">
    <subcellularLocation>
        <location evidence="1 7">Cytoplasm</location>
    </subcellularLocation>
</comment>
<comment type="similarity">
    <text evidence="2 7">Belongs to the PhoU family.</text>
</comment>
<comment type="subunit">
    <text evidence="7">Homodimer.</text>
</comment>
<dbReference type="Proteomes" id="UP000243924">
    <property type="component" value="Chromosome I"/>
</dbReference>
<dbReference type="InterPro" id="IPR028366">
    <property type="entry name" value="PhoU"/>
</dbReference>
<dbReference type="GO" id="GO:0030643">
    <property type="term" value="P:intracellular phosphate ion homeostasis"/>
    <property type="evidence" value="ECO:0007669"/>
    <property type="project" value="InterPro"/>
</dbReference>
<feature type="domain" description="PhoU" evidence="8">
    <location>
        <begin position="133"/>
        <end position="216"/>
    </location>
</feature>
<dbReference type="PANTHER" id="PTHR42930:SF3">
    <property type="entry name" value="PHOSPHATE-SPECIFIC TRANSPORT SYSTEM ACCESSORY PROTEIN PHOU"/>
    <property type="match status" value="1"/>
</dbReference>